<dbReference type="GO" id="GO:0016757">
    <property type="term" value="F:glycosyltransferase activity"/>
    <property type="evidence" value="ECO:0007669"/>
    <property type="project" value="TreeGrafter"/>
</dbReference>
<dbReference type="RefSeq" id="WP_044226173.1">
    <property type="nucleotide sequence ID" value="NZ_JBKAGJ010000002.1"/>
</dbReference>
<evidence type="ECO:0000256" key="1">
    <source>
        <dbReference type="ARBA" id="ARBA00022679"/>
    </source>
</evidence>
<protein>
    <recommendedName>
        <fullName evidence="4">Glycosyltransferase subfamily 4-like N-terminal domain-containing protein</fullName>
    </recommendedName>
</protein>
<evidence type="ECO:0008006" key="4">
    <source>
        <dbReference type="Google" id="ProtNLM"/>
    </source>
</evidence>
<dbReference type="Gene3D" id="3.40.50.2000">
    <property type="entry name" value="Glycogen Phosphorylase B"/>
    <property type="match status" value="1"/>
</dbReference>
<dbReference type="CDD" id="cd03801">
    <property type="entry name" value="GT4_PimA-like"/>
    <property type="match status" value="1"/>
</dbReference>
<dbReference type="STRING" id="1524460.IX84_23565"/>
<dbReference type="AlphaFoldDB" id="A0A098S1Z8"/>
<evidence type="ECO:0000313" key="2">
    <source>
        <dbReference type="EMBL" id="KGE86116.1"/>
    </source>
</evidence>
<dbReference type="PANTHER" id="PTHR46401">
    <property type="entry name" value="GLYCOSYLTRANSFERASE WBBK-RELATED"/>
    <property type="match status" value="1"/>
</dbReference>
<reference evidence="2 3" key="1">
    <citation type="journal article" date="2014" name="Int. J. Syst. Evol. Microbiol.">
        <title>Phaeodactylibacter xiamenensis gen. nov., sp. nov., a member of the family Saprospiraceae isolated from the marine alga Phaeodactylum tricornutum.</title>
        <authorList>
            <person name="Chen Z.Jr."/>
            <person name="Lei X."/>
            <person name="Lai Q."/>
            <person name="Li Y."/>
            <person name="Zhang B."/>
            <person name="Zhang J."/>
            <person name="Zhang H."/>
            <person name="Yang L."/>
            <person name="Zheng W."/>
            <person name="Tian Y."/>
            <person name="Yu Z."/>
            <person name="Xu H.Jr."/>
            <person name="Zheng T."/>
        </authorList>
    </citation>
    <scope>NUCLEOTIDE SEQUENCE [LARGE SCALE GENOMIC DNA]</scope>
    <source>
        <strain evidence="2 3">KD52</strain>
    </source>
</reference>
<dbReference type="OrthoDB" id="9807209at2"/>
<keyword evidence="3" id="KW-1185">Reference proteome</keyword>
<comment type="caution">
    <text evidence="2">The sequence shown here is derived from an EMBL/GenBank/DDBJ whole genome shotgun (WGS) entry which is preliminary data.</text>
</comment>
<sequence>MPKDSHVAVVVPYRFVPPHNGGHKAAFGLCRFLAERTRLTAISTPDNTDDAAPFQLKGLLSSGVARYVLPGGAMRISRYFKENGVGHCIAFQPFIALLLYWPCNRQEVKLSIYIQNLEYQRFRSMGKAWWPLVFAVEWLAFRLAHHLYFISPDEVGPGQQAFGLLPEKCSVLPYGTPHPCQPERQRARASIRQKHGYGEEECLIIFFGPQTYQPNLEAVVRIIEHIEPAFRQMADFPYRFLICGGGLPAQYDKLRAYQNVEYLGYVEDIEAYVQAADLMVNPVNSGGGVKTKLVEAIALGTTVVSSYTGALGVRPQACGPKLRRVADEDYPAFAETLLQCFREGRVPTPTTFYETYYWGNIVQSVSG</sequence>
<evidence type="ECO:0000313" key="3">
    <source>
        <dbReference type="Proteomes" id="UP000029736"/>
    </source>
</evidence>
<dbReference type="EMBL" id="JPOS01000082">
    <property type="protein sequence ID" value="KGE86116.1"/>
    <property type="molecule type" value="Genomic_DNA"/>
</dbReference>
<dbReference type="Proteomes" id="UP000029736">
    <property type="component" value="Unassembled WGS sequence"/>
</dbReference>
<gene>
    <name evidence="2" type="ORF">IX84_23565</name>
</gene>
<accession>A0A098S1Z8</accession>
<name>A0A098S1Z8_9BACT</name>
<dbReference type="GO" id="GO:0009103">
    <property type="term" value="P:lipopolysaccharide biosynthetic process"/>
    <property type="evidence" value="ECO:0007669"/>
    <property type="project" value="TreeGrafter"/>
</dbReference>
<keyword evidence="1" id="KW-0808">Transferase</keyword>
<dbReference type="SUPFAM" id="SSF53756">
    <property type="entry name" value="UDP-Glycosyltransferase/glycogen phosphorylase"/>
    <property type="match status" value="1"/>
</dbReference>
<dbReference type="Pfam" id="PF13692">
    <property type="entry name" value="Glyco_trans_1_4"/>
    <property type="match status" value="1"/>
</dbReference>
<organism evidence="2 3">
    <name type="scientific">Phaeodactylibacter xiamenensis</name>
    <dbReference type="NCBI Taxonomy" id="1524460"/>
    <lineage>
        <taxon>Bacteria</taxon>
        <taxon>Pseudomonadati</taxon>
        <taxon>Bacteroidota</taxon>
        <taxon>Saprospiria</taxon>
        <taxon>Saprospirales</taxon>
        <taxon>Haliscomenobacteraceae</taxon>
        <taxon>Phaeodactylibacter</taxon>
    </lineage>
</organism>
<dbReference type="PANTHER" id="PTHR46401:SF2">
    <property type="entry name" value="GLYCOSYLTRANSFERASE WBBK-RELATED"/>
    <property type="match status" value="1"/>
</dbReference>
<proteinExistence type="predicted"/>